<evidence type="ECO:0000256" key="1">
    <source>
        <dbReference type="SAM" id="SignalP"/>
    </source>
</evidence>
<dbReference type="Proteomes" id="UP000006672">
    <property type="component" value="Unassembled WGS sequence"/>
</dbReference>
<evidence type="ECO:0000313" key="6">
    <source>
        <dbReference type="WormBase" id="Bm10190"/>
    </source>
</evidence>
<dbReference type="KEGG" id="bmy:BM_BM10190"/>
<proteinExistence type="predicted"/>
<evidence type="ECO:0000313" key="4">
    <source>
        <dbReference type="Proteomes" id="UP000006672"/>
    </source>
</evidence>
<evidence type="ECO:0000313" key="2">
    <source>
        <dbReference type="EMBL" id="CDQ03823.1"/>
    </source>
</evidence>
<dbReference type="WormBase" id="Bm10190">
    <property type="protein sequence ID" value="BM02571"/>
    <property type="gene ID" value="WBGene00230451"/>
</dbReference>
<protein>
    <submittedName>
        <fullName evidence="2 5">Bm10190</fullName>
    </submittedName>
</protein>
<dbReference type="EMBL" id="LN856976">
    <property type="protein sequence ID" value="CDQ03823.1"/>
    <property type="molecule type" value="Genomic_DNA"/>
</dbReference>
<dbReference type="OMA" id="GYHHASW"/>
<accession>A0A0K0IMC7</accession>
<reference evidence="3" key="3">
    <citation type="submission" date="2019-04" db="EMBL/GenBank/DDBJ databases">
        <authorList>
            <person name="Howe K."/>
            <person name="Paulini M."/>
            <person name="Williams G."/>
        </authorList>
    </citation>
    <scope>NUCLEOTIDE SEQUENCE [LARGE SCALE GENOMIC DNA]</scope>
    <source>
        <strain evidence="3">FR3</strain>
    </source>
</reference>
<dbReference type="GeneID" id="6095777"/>
<evidence type="ECO:0000313" key="3">
    <source>
        <dbReference type="EMBL" id="VIO95266.1"/>
    </source>
</evidence>
<dbReference type="WBParaSite" id="Bm10190.1">
    <property type="protein sequence ID" value="Bm10190.1"/>
    <property type="gene ID" value="WBGene00230451"/>
</dbReference>
<evidence type="ECO:0000313" key="5">
    <source>
        <dbReference type="WBParaSite" id="Bm10190.1"/>
    </source>
</evidence>
<keyword evidence="4" id="KW-1185">Reference proteome</keyword>
<accession>A0A4E9FFU3</accession>
<dbReference type="OrthoDB" id="10510480at2759"/>
<reference evidence="5" key="4">
    <citation type="submission" date="2019-12" db="UniProtKB">
        <authorList>
            <consortium name="WormBaseParasite"/>
        </authorList>
    </citation>
    <scope>IDENTIFICATION</scope>
</reference>
<feature type="chain" id="PRO_5023941761" evidence="1">
    <location>
        <begin position="21"/>
        <end position="90"/>
    </location>
</feature>
<reference evidence="2" key="2">
    <citation type="submission" date="2012-12" db="EMBL/GenBank/DDBJ databases">
        <authorList>
            <person name="Gao Y.W."/>
            <person name="Fan S.T."/>
            <person name="Sun H.T."/>
            <person name="Wang Z."/>
            <person name="Gao X.L."/>
            <person name="Li Y.G."/>
            <person name="Wang T.C."/>
            <person name="Zhang K."/>
            <person name="Xu W.W."/>
            <person name="Yu Z.J."/>
            <person name="Xia X.Z."/>
        </authorList>
    </citation>
    <scope>NUCLEOTIDE SEQUENCE</scope>
    <source>
        <strain evidence="2">FR3</strain>
    </source>
</reference>
<keyword evidence="1" id="KW-0732">Signal</keyword>
<dbReference type="CTD" id="6095777"/>
<name>A0A0K0IMC7_BRUMA</name>
<feature type="signal peptide" evidence="1">
    <location>
        <begin position="1"/>
        <end position="20"/>
    </location>
</feature>
<dbReference type="RefSeq" id="XP_001892324.1">
    <property type="nucleotide sequence ID" value="XM_001892289.2"/>
</dbReference>
<reference evidence="2 4" key="1">
    <citation type="journal article" date="2007" name="Science">
        <title>Draft genome of the filarial nematode parasite Brugia malayi.</title>
        <authorList>
            <person name="Ghedin E."/>
            <person name="Wang S."/>
            <person name="Spiro D."/>
            <person name="Caler E."/>
            <person name="Zhao Q."/>
            <person name="Crabtree J."/>
            <person name="Allen J.E."/>
            <person name="Delcher A.L."/>
            <person name="Guiliano D.B."/>
            <person name="Miranda-Saavedra D."/>
            <person name="Angiuoli S.V."/>
            <person name="Creasy T."/>
            <person name="Amedeo P."/>
            <person name="Haas B."/>
            <person name="El-Sayed N.M."/>
            <person name="Wortman J.R."/>
            <person name="Feldblyum T."/>
            <person name="Tallon L."/>
            <person name="Schatz M."/>
            <person name="Shumway M."/>
            <person name="Koo H."/>
            <person name="Salzberg S.L."/>
            <person name="Schobel S."/>
            <person name="Pertea M."/>
            <person name="Pop M."/>
            <person name="White O."/>
            <person name="Barton G.J."/>
            <person name="Carlow C.K."/>
            <person name="Crawford M.J."/>
            <person name="Daub J."/>
            <person name="Dimmic M.W."/>
            <person name="Estes C.F."/>
            <person name="Foster J.M."/>
            <person name="Ganatra M."/>
            <person name="Gregory W.F."/>
            <person name="Johnson N.M."/>
            <person name="Jin J."/>
            <person name="Komuniecki R."/>
            <person name="Korf I."/>
            <person name="Kumar S."/>
            <person name="Laney S."/>
            <person name="Li B.W."/>
            <person name="Li W."/>
            <person name="Lindblom T.H."/>
            <person name="Lustigman S."/>
            <person name="Ma D."/>
            <person name="Maina C.V."/>
            <person name="Martin D.M."/>
            <person name="McCarter J.P."/>
            <person name="McReynolds L."/>
            <person name="Mitreva M."/>
            <person name="Nutman T.B."/>
            <person name="Parkinson J."/>
            <person name="Peregrin-Alvarez J.M."/>
            <person name="Poole C."/>
            <person name="Ren Q."/>
            <person name="Saunders L."/>
            <person name="Sluder A.E."/>
            <person name="Smith K."/>
            <person name="Stanke M."/>
            <person name="Unnasch T.R."/>
            <person name="Ware J."/>
            <person name="Wei A.D."/>
            <person name="Weil G."/>
            <person name="Williams D.J."/>
            <person name="Zhang Y."/>
            <person name="Williams S.A."/>
            <person name="Fraser-Liggett C."/>
            <person name="Slatko B."/>
            <person name="Blaxter M.L."/>
            <person name="Scott A.L."/>
        </authorList>
    </citation>
    <scope>NUCLEOTIDE SEQUENCE</scope>
    <source>
        <strain evidence="2 4">FR3</strain>
    </source>
</reference>
<organism evidence="2">
    <name type="scientific">Brugia malayi</name>
    <name type="common">Filarial nematode worm</name>
    <dbReference type="NCBI Taxonomy" id="6279"/>
    <lineage>
        <taxon>Eukaryota</taxon>
        <taxon>Metazoa</taxon>
        <taxon>Ecdysozoa</taxon>
        <taxon>Nematoda</taxon>
        <taxon>Chromadorea</taxon>
        <taxon>Rhabditida</taxon>
        <taxon>Spirurina</taxon>
        <taxon>Spiruromorpha</taxon>
        <taxon>Filarioidea</taxon>
        <taxon>Onchocercidae</taxon>
        <taxon>Brugia</taxon>
    </lineage>
</organism>
<dbReference type="EMBL" id="CAAKNF010000194">
    <property type="protein sequence ID" value="VIO95266.1"/>
    <property type="molecule type" value="Genomic_DNA"/>
</dbReference>
<dbReference type="AlphaFoldDB" id="A0A0K0IMC7"/>
<gene>
    <name evidence="2 5 6" type="ORF">Bm10190</name>
    <name evidence="3" type="ORF">BM_BM10190</name>
    <name evidence="2" type="ORF">BM_Bm10190</name>
</gene>
<sequence length="90" mass="10307">MILSIFTTLYIILIAQGVQAWWYQPVGYGFGYHHASWYHPYPAFGPMPYYQPHPYHPYHYADIHHMYSAHKGAQIGAALGSLAANLGRKK</sequence>